<dbReference type="AlphaFoldDB" id="A0A4S2HBN3"/>
<keyword evidence="3" id="KW-1185">Reference proteome</keyword>
<dbReference type="Proteomes" id="UP000305451">
    <property type="component" value="Unassembled WGS sequence"/>
</dbReference>
<evidence type="ECO:0000259" key="1">
    <source>
        <dbReference type="PROSITE" id="PS50883"/>
    </source>
</evidence>
<dbReference type="EMBL" id="SRXV01000002">
    <property type="protein sequence ID" value="TGY93380.1"/>
    <property type="molecule type" value="Genomic_DNA"/>
</dbReference>
<accession>A0A4S2HBN3</accession>
<dbReference type="PANTHER" id="PTHR33121:SF15">
    <property type="entry name" value="BLUE LIGHT- AND TEMPERATURE-REGULATED ANTIREPRESSOR BLUF"/>
    <property type="match status" value="1"/>
</dbReference>
<dbReference type="InterPro" id="IPR035919">
    <property type="entry name" value="EAL_sf"/>
</dbReference>
<evidence type="ECO:0000313" key="3">
    <source>
        <dbReference type="Proteomes" id="UP000305451"/>
    </source>
</evidence>
<dbReference type="OrthoDB" id="9814202at2"/>
<sequence>MKFAFQPIVDVSTRSVFAQEALVRGENGESAGSILAQVDQDNLYAFDRSCRIGAVKAASRLMQARTELLSINTMPNSVYDPHTCLRTTIAAAEACNFPVSQIMFEMTEHEAINNFDHFVSIVRTYKSMGFVTAIDDFGAGYSGLNLFARVMPDVIKLDRSLIDGVGGSAIQKAVVGNLLDLCGKFDIKVIAEGVETETDYRALAALGVTLFQGYYFSRPVLGALAGQDFLDVA</sequence>
<dbReference type="SUPFAM" id="SSF141868">
    <property type="entry name" value="EAL domain-like"/>
    <property type="match status" value="1"/>
</dbReference>
<dbReference type="InterPro" id="IPR050706">
    <property type="entry name" value="Cyclic-di-GMP_PDE-like"/>
</dbReference>
<evidence type="ECO:0000313" key="2">
    <source>
        <dbReference type="EMBL" id="TGY93380.1"/>
    </source>
</evidence>
<dbReference type="InterPro" id="IPR001633">
    <property type="entry name" value="EAL_dom"/>
</dbReference>
<organism evidence="2 3">
    <name type="scientific">Marinicauda pacifica</name>
    <dbReference type="NCBI Taxonomy" id="1133559"/>
    <lineage>
        <taxon>Bacteria</taxon>
        <taxon>Pseudomonadati</taxon>
        <taxon>Pseudomonadota</taxon>
        <taxon>Alphaproteobacteria</taxon>
        <taxon>Maricaulales</taxon>
        <taxon>Maricaulaceae</taxon>
        <taxon>Marinicauda</taxon>
    </lineage>
</organism>
<name>A0A4S2HBN3_9PROT</name>
<dbReference type="GO" id="GO:0071111">
    <property type="term" value="F:cyclic-guanylate-specific phosphodiesterase activity"/>
    <property type="evidence" value="ECO:0007669"/>
    <property type="project" value="InterPro"/>
</dbReference>
<dbReference type="Pfam" id="PF00563">
    <property type="entry name" value="EAL"/>
    <property type="match status" value="1"/>
</dbReference>
<dbReference type="PROSITE" id="PS50883">
    <property type="entry name" value="EAL"/>
    <property type="match status" value="1"/>
</dbReference>
<proteinExistence type="predicted"/>
<protein>
    <submittedName>
        <fullName evidence="2">EAL domain-containing protein</fullName>
    </submittedName>
</protein>
<dbReference type="PANTHER" id="PTHR33121">
    <property type="entry name" value="CYCLIC DI-GMP PHOSPHODIESTERASE PDEF"/>
    <property type="match status" value="1"/>
</dbReference>
<comment type="caution">
    <text evidence="2">The sequence shown here is derived from an EMBL/GenBank/DDBJ whole genome shotgun (WGS) entry which is preliminary data.</text>
</comment>
<feature type="domain" description="EAL" evidence="1">
    <location>
        <begin position="1"/>
        <end position="233"/>
    </location>
</feature>
<reference evidence="2 3" key="1">
    <citation type="journal article" date="2013" name="Int. J. Syst. Evol. Microbiol.">
        <title>Marinicauda pacifica gen. nov., sp. nov., a prosthecate alphaproteobacterium of the family Hyphomonadaceae isolated from deep seawater.</title>
        <authorList>
            <person name="Zhang X.Y."/>
            <person name="Li G.W."/>
            <person name="Wang C.S."/>
            <person name="Zhang Y.J."/>
            <person name="Xu X.W."/>
            <person name="Li H."/>
            <person name="Liu A."/>
            <person name="Liu C."/>
            <person name="Xie B.B."/>
            <person name="Qin Q.L."/>
            <person name="Xu Z."/>
            <person name="Chen X.L."/>
            <person name="Zhou B.C."/>
            <person name="Zhang Y.Z."/>
        </authorList>
    </citation>
    <scope>NUCLEOTIDE SEQUENCE [LARGE SCALE GENOMIC DNA]</scope>
    <source>
        <strain evidence="2 3">P-1 km-3</strain>
    </source>
</reference>
<gene>
    <name evidence="2" type="ORF">E5162_07490</name>
</gene>
<dbReference type="Gene3D" id="3.20.20.450">
    <property type="entry name" value="EAL domain"/>
    <property type="match status" value="1"/>
</dbReference>
<dbReference type="CDD" id="cd01948">
    <property type="entry name" value="EAL"/>
    <property type="match status" value="1"/>
</dbReference>
<dbReference type="SMART" id="SM00052">
    <property type="entry name" value="EAL"/>
    <property type="match status" value="1"/>
</dbReference>